<evidence type="ECO:0000259" key="1">
    <source>
        <dbReference type="Pfam" id="PF13454"/>
    </source>
</evidence>
<organism evidence="2 3">
    <name type="scientific">Echinicola soli</name>
    <dbReference type="NCBI Taxonomy" id="2591634"/>
    <lineage>
        <taxon>Bacteria</taxon>
        <taxon>Pseudomonadati</taxon>
        <taxon>Bacteroidota</taxon>
        <taxon>Cytophagia</taxon>
        <taxon>Cytophagales</taxon>
        <taxon>Cyclobacteriaceae</taxon>
        <taxon>Echinicola</taxon>
    </lineage>
</organism>
<protein>
    <recommendedName>
        <fullName evidence="1">FAD-dependent urate hydroxylase HpyO/Asp monooxygenase CreE-like FAD/NAD(P)-binding domain-containing protein</fullName>
    </recommendedName>
</protein>
<dbReference type="AlphaFoldDB" id="A0A514CEZ9"/>
<reference evidence="2 3" key="1">
    <citation type="submission" date="2019-06" db="EMBL/GenBank/DDBJ databases">
        <title>Echinicola alkalisoli sp. nov. isolated from saline soil.</title>
        <authorList>
            <person name="Sun J.-Q."/>
            <person name="Xu L."/>
        </authorList>
    </citation>
    <scope>NUCLEOTIDE SEQUENCE [LARGE SCALE GENOMIC DNA]</scope>
    <source>
        <strain evidence="2 3">LN3S3</strain>
    </source>
</reference>
<dbReference type="EMBL" id="CP041253">
    <property type="protein sequence ID" value="QDH78415.1"/>
    <property type="molecule type" value="Genomic_DNA"/>
</dbReference>
<dbReference type="SUPFAM" id="SSF51905">
    <property type="entry name" value="FAD/NAD(P)-binding domain"/>
    <property type="match status" value="1"/>
</dbReference>
<dbReference type="InterPro" id="IPR052189">
    <property type="entry name" value="L-asp_N-monooxygenase_NS-form"/>
</dbReference>
<evidence type="ECO:0000313" key="2">
    <source>
        <dbReference type="EMBL" id="QDH78415.1"/>
    </source>
</evidence>
<proteinExistence type="predicted"/>
<name>A0A514CEZ9_9BACT</name>
<keyword evidence="3" id="KW-1185">Reference proteome</keyword>
<dbReference type="RefSeq" id="WP_141613671.1">
    <property type="nucleotide sequence ID" value="NZ_CP041253.1"/>
</dbReference>
<accession>A0A514CEZ9</accession>
<gene>
    <name evidence="2" type="ORF">FKX85_04950</name>
</gene>
<dbReference type="PANTHER" id="PTHR40254:SF1">
    <property type="entry name" value="BLR0577 PROTEIN"/>
    <property type="match status" value="1"/>
</dbReference>
<dbReference type="KEGG" id="echi:FKX85_04950"/>
<evidence type="ECO:0000313" key="3">
    <source>
        <dbReference type="Proteomes" id="UP000316614"/>
    </source>
</evidence>
<dbReference type="InterPro" id="IPR036188">
    <property type="entry name" value="FAD/NAD-bd_sf"/>
</dbReference>
<dbReference type="Gene3D" id="3.50.50.60">
    <property type="entry name" value="FAD/NAD(P)-binding domain"/>
    <property type="match status" value="1"/>
</dbReference>
<feature type="domain" description="FAD-dependent urate hydroxylase HpyO/Asp monooxygenase CreE-like FAD/NAD(P)-binding" evidence="1">
    <location>
        <begin position="6"/>
        <end position="167"/>
    </location>
</feature>
<dbReference type="Proteomes" id="UP000316614">
    <property type="component" value="Chromosome"/>
</dbReference>
<dbReference type="OrthoDB" id="6309046at2"/>
<dbReference type="PANTHER" id="PTHR40254">
    <property type="entry name" value="BLR0577 PROTEIN"/>
    <property type="match status" value="1"/>
</dbReference>
<dbReference type="Pfam" id="PF13454">
    <property type="entry name" value="NAD_binding_9"/>
    <property type="match status" value="1"/>
</dbReference>
<dbReference type="InterPro" id="IPR038732">
    <property type="entry name" value="HpyO/CreE_NAD-binding"/>
</dbReference>
<sequence length="502" mass="56480">MKNITIIGGGANGVSAFIELFIQVTTAGLERKVQVTIVEKDDKLGYGLAFGTPQPGHILNTQADLMGIFAHEPAHFANWLKKQGHRKNQNVKGTGDMDNAYTTRIFYGDYIAEQAEIYLKRAKALHFPVQVLKDHAMDIDTQKGRYQVKLESGEIIMSDFVILALGTPKPNNFTTFRKHQRFLDFPWPASRIKTKIPTEAHVGVLGSSLSAIDTVMTLVDNNHQGKITLFSPDGKLPRVQPLENKAYERIYLTLENIHKIKRKTLKKPRVKTLLRLLMDEVEHYEGHPVDWLQHTSRESSAKALLHWDISCAEEGGDALLNIADAMRYDASTIWSWMGTDQKLLFKKWVGSDWAINRHPMPLHNAKKLLRLFDLGQLEVCAMEDGDAVSHEKDTFSVKTNQNKLVSVDFLVNATGSSSALDQMESPLIHNLMERQFIQPYKVGGAIINERTMQVISPRGGEGIYAVGHIANGILMDINAVWYNVETIGTLARDLIFRLVEKD</sequence>